<reference evidence="2" key="1">
    <citation type="submission" date="2020-04" db="EMBL/GenBank/DDBJ databases">
        <authorList>
            <person name="Zhang T."/>
        </authorList>
    </citation>
    <scope>NUCLEOTIDE SEQUENCE</scope>
    <source>
        <strain evidence="2">HKST-UBA01</strain>
    </source>
</reference>
<name>A0A956M1A4_UNCEI</name>
<dbReference type="AlphaFoldDB" id="A0A956M1A4"/>
<dbReference type="Proteomes" id="UP000697710">
    <property type="component" value="Unassembled WGS sequence"/>
</dbReference>
<reference evidence="2" key="2">
    <citation type="journal article" date="2021" name="Microbiome">
        <title>Successional dynamics and alternative stable states in a saline activated sludge microbial community over 9 years.</title>
        <authorList>
            <person name="Wang Y."/>
            <person name="Ye J."/>
            <person name="Ju F."/>
            <person name="Liu L."/>
            <person name="Boyd J.A."/>
            <person name="Deng Y."/>
            <person name="Parks D.H."/>
            <person name="Jiang X."/>
            <person name="Yin X."/>
            <person name="Woodcroft B.J."/>
            <person name="Tyson G.W."/>
            <person name="Hugenholtz P."/>
            <person name="Polz M.F."/>
            <person name="Zhang T."/>
        </authorList>
    </citation>
    <scope>NUCLEOTIDE SEQUENCE</scope>
    <source>
        <strain evidence="2">HKST-UBA01</strain>
    </source>
</reference>
<proteinExistence type="predicted"/>
<evidence type="ECO:0000256" key="1">
    <source>
        <dbReference type="SAM" id="SignalP"/>
    </source>
</evidence>
<accession>A0A956M1A4</accession>
<sequence length="107" mass="11450">MIRMVVLALLLVWAVPVQALTQQQVPPLPSWNHDRAGQRSSFPTHGHSHVKIKCTRGTAAVKIGDTWVGEIYEGESYDFVIVPGEETITIVSTAIGGSAGTVDVPGT</sequence>
<dbReference type="EMBL" id="JAGQHR010000652">
    <property type="protein sequence ID" value="MCA9729331.1"/>
    <property type="molecule type" value="Genomic_DNA"/>
</dbReference>
<comment type="caution">
    <text evidence="2">The sequence shown here is derived from an EMBL/GenBank/DDBJ whole genome shotgun (WGS) entry which is preliminary data.</text>
</comment>
<evidence type="ECO:0000313" key="3">
    <source>
        <dbReference type="Proteomes" id="UP000697710"/>
    </source>
</evidence>
<keyword evidence="1" id="KW-0732">Signal</keyword>
<gene>
    <name evidence="2" type="ORF">KC729_16705</name>
</gene>
<evidence type="ECO:0000313" key="2">
    <source>
        <dbReference type="EMBL" id="MCA9729331.1"/>
    </source>
</evidence>
<feature type="chain" id="PRO_5037107982" evidence="1">
    <location>
        <begin position="20"/>
        <end position="107"/>
    </location>
</feature>
<organism evidence="2 3">
    <name type="scientific">Eiseniibacteriota bacterium</name>
    <dbReference type="NCBI Taxonomy" id="2212470"/>
    <lineage>
        <taxon>Bacteria</taxon>
        <taxon>Candidatus Eiseniibacteriota</taxon>
    </lineage>
</organism>
<feature type="signal peptide" evidence="1">
    <location>
        <begin position="1"/>
        <end position="19"/>
    </location>
</feature>
<protein>
    <submittedName>
        <fullName evidence="2">Uncharacterized protein</fullName>
    </submittedName>
</protein>